<name>A0A8G1EGB5_9EURY</name>
<evidence type="ECO:0000313" key="2">
    <source>
        <dbReference type="Proteomes" id="UP000826709"/>
    </source>
</evidence>
<dbReference type="AlphaFoldDB" id="A0A8G1EGB5"/>
<dbReference type="KEGG" id="mfk:E2N92_05890"/>
<reference evidence="1" key="2">
    <citation type="submission" date="2019-03" db="EMBL/GenBank/DDBJ databases">
        <authorList>
            <person name="Chen S.-C."/>
            <person name="Wu S.-Y."/>
            <person name="Lai M.-C."/>
        </authorList>
    </citation>
    <scope>NUCLEOTIDE SEQUENCE</scope>
    <source>
        <strain evidence="1">ML15</strain>
    </source>
</reference>
<dbReference type="EMBL" id="CP037968">
    <property type="protein sequence ID" value="QYZ78989.1"/>
    <property type="molecule type" value="Genomic_DNA"/>
</dbReference>
<gene>
    <name evidence="1" type="ORF">E2N92_05890</name>
</gene>
<keyword evidence="2" id="KW-1185">Reference proteome</keyword>
<sequence>MIIVSLILCTALLCCGCVQNAPVEDEHGDAPLPQMFYAGNGNASETVQMDAGLYRFAMTFNGSGPFVFEVGNHDAYDLLAHGEGPYAGTQIFGIYENGTYRLNVTAEGAWTVDVRQIPVEAGHSLPFAVNGSGDDVAGWIDLPLGEVTFDVANDGKSFFAASLYNQTGHPVLDPTGTYLQPVHGHMGAYNGSVPVAIPAKGPYYLDIVSDGNWSISVS</sequence>
<evidence type="ECO:0000313" key="1">
    <source>
        <dbReference type="EMBL" id="QYZ78989.1"/>
    </source>
</evidence>
<proteinExistence type="predicted"/>
<reference evidence="1" key="1">
    <citation type="journal article" date="2005" name="Int. J. Syst. Evol. Microbiol.">
        <title>Methanofollis formosanus sp. nov., isolated from a fish pond.</title>
        <authorList>
            <person name="Wu S.Y."/>
            <person name="Chen S.C."/>
            <person name="Lai M.C."/>
        </authorList>
    </citation>
    <scope>NUCLEOTIDE SEQUENCE</scope>
    <source>
        <strain evidence="1">ML15</strain>
    </source>
</reference>
<accession>A0A8G1EGB5</accession>
<protein>
    <submittedName>
        <fullName evidence="1">Uncharacterized protein</fullName>
    </submittedName>
</protein>
<organism evidence="1 2">
    <name type="scientific">Methanofollis formosanus</name>
    <dbReference type="NCBI Taxonomy" id="299308"/>
    <lineage>
        <taxon>Archaea</taxon>
        <taxon>Methanobacteriati</taxon>
        <taxon>Methanobacteriota</taxon>
        <taxon>Stenosarchaea group</taxon>
        <taxon>Methanomicrobia</taxon>
        <taxon>Methanomicrobiales</taxon>
        <taxon>Methanomicrobiaceae</taxon>
        <taxon>Methanofollis</taxon>
    </lineage>
</organism>
<dbReference type="OrthoDB" id="112241at2157"/>
<dbReference type="RefSeq" id="WP_220682762.1">
    <property type="nucleotide sequence ID" value="NZ_CP037968.1"/>
</dbReference>
<dbReference type="Proteomes" id="UP000826709">
    <property type="component" value="Chromosome"/>
</dbReference>